<dbReference type="STRING" id="1770053.SAMN05216551_105227"/>
<evidence type="ECO:0000313" key="1">
    <source>
        <dbReference type="EMBL" id="SDV48608.1"/>
    </source>
</evidence>
<dbReference type="EMBL" id="FNLO01000005">
    <property type="protein sequence ID" value="SDV48608.1"/>
    <property type="molecule type" value="Genomic_DNA"/>
</dbReference>
<sequence>MRNSYVITSGWWCGEKSERNEKRVEYGSPTIREKQFFSTWYDSINRNSSPEKILIVDSASPTLPDLPPDARLELLRLNENGGHATSHVGHLSGFTRAVVAGLAYALACEVDYWVYVEQDAILKGEGIIEYALGNLSRGIAFGNGIGTPQPIQQSVMIVRKDHIARFINALTGIRARDAEISPEVKFAMAATPLTRFLPEFIFRAPSRIEWAGRLHARLIRVFFRTLRGYDYLPYGYGRSRPIDFSQPFYYFQHGSDEELEAALSSCSPAGS</sequence>
<dbReference type="RefSeq" id="WP_139169631.1">
    <property type="nucleotide sequence ID" value="NZ_FNLO01000005.1"/>
</dbReference>
<dbReference type="OrthoDB" id="9152227at2"/>
<proteinExistence type="predicted"/>
<dbReference type="AlphaFoldDB" id="A0A1H2PPF6"/>
<reference evidence="2" key="1">
    <citation type="submission" date="2016-09" db="EMBL/GenBank/DDBJ databases">
        <authorList>
            <person name="Varghese N."/>
            <person name="Submissions S."/>
        </authorList>
    </citation>
    <scope>NUCLEOTIDE SEQUENCE [LARGE SCALE GENOMIC DNA]</scope>
    <source>
        <strain evidence="2">JS23</strain>
    </source>
</reference>
<protein>
    <submittedName>
        <fullName evidence="1">Uncharacterized protein</fullName>
    </submittedName>
</protein>
<name>A0A1H2PPF6_9BURK</name>
<dbReference type="Proteomes" id="UP000243719">
    <property type="component" value="Unassembled WGS sequence"/>
</dbReference>
<organism evidence="1 2">
    <name type="scientific">Chitinasiproducens palmae</name>
    <dbReference type="NCBI Taxonomy" id="1770053"/>
    <lineage>
        <taxon>Bacteria</taxon>
        <taxon>Pseudomonadati</taxon>
        <taxon>Pseudomonadota</taxon>
        <taxon>Betaproteobacteria</taxon>
        <taxon>Burkholderiales</taxon>
        <taxon>Burkholderiaceae</taxon>
        <taxon>Chitinasiproducens</taxon>
    </lineage>
</organism>
<accession>A0A1H2PPF6</accession>
<evidence type="ECO:0000313" key="2">
    <source>
        <dbReference type="Proteomes" id="UP000243719"/>
    </source>
</evidence>
<gene>
    <name evidence="1" type="ORF">SAMN05216551_105227</name>
</gene>
<keyword evidence="2" id="KW-1185">Reference proteome</keyword>